<comment type="caution">
    <text evidence="1">The sequence shown here is derived from an EMBL/GenBank/DDBJ whole genome shotgun (WGS) entry which is preliminary data.</text>
</comment>
<evidence type="ECO:0000313" key="1">
    <source>
        <dbReference type="EMBL" id="KAJ1172579.1"/>
    </source>
</evidence>
<organism evidence="1 2">
    <name type="scientific">Pleurodeles waltl</name>
    <name type="common">Iberian ribbed newt</name>
    <dbReference type="NCBI Taxonomy" id="8319"/>
    <lineage>
        <taxon>Eukaryota</taxon>
        <taxon>Metazoa</taxon>
        <taxon>Chordata</taxon>
        <taxon>Craniata</taxon>
        <taxon>Vertebrata</taxon>
        <taxon>Euteleostomi</taxon>
        <taxon>Amphibia</taxon>
        <taxon>Batrachia</taxon>
        <taxon>Caudata</taxon>
        <taxon>Salamandroidea</taxon>
        <taxon>Salamandridae</taxon>
        <taxon>Pleurodelinae</taxon>
        <taxon>Pleurodeles</taxon>
    </lineage>
</organism>
<protein>
    <submittedName>
        <fullName evidence="1">Uncharacterized protein</fullName>
    </submittedName>
</protein>
<dbReference type="AlphaFoldDB" id="A0AAV7T7S0"/>
<keyword evidence="2" id="KW-1185">Reference proteome</keyword>
<proteinExistence type="predicted"/>
<dbReference type="Proteomes" id="UP001066276">
    <property type="component" value="Chromosome 4_1"/>
</dbReference>
<reference evidence="1" key="1">
    <citation type="journal article" date="2022" name="bioRxiv">
        <title>Sequencing and chromosome-scale assembly of the giantPleurodeles waltlgenome.</title>
        <authorList>
            <person name="Brown T."/>
            <person name="Elewa A."/>
            <person name="Iarovenko S."/>
            <person name="Subramanian E."/>
            <person name="Araus A.J."/>
            <person name="Petzold A."/>
            <person name="Susuki M."/>
            <person name="Suzuki K.-i.T."/>
            <person name="Hayashi T."/>
            <person name="Toyoda A."/>
            <person name="Oliveira C."/>
            <person name="Osipova E."/>
            <person name="Leigh N.D."/>
            <person name="Simon A."/>
            <person name="Yun M.H."/>
        </authorList>
    </citation>
    <scope>NUCLEOTIDE SEQUENCE</scope>
    <source>
        <strain evidence="1">20211129_DDA</strain>
        <tissue evidence="1">Liver</tissue>
    </source>
</reference>
<sequence>MLGERGTRDTHKPHLAGPLPCGRGALSLLQFTKTAALSLAGGRWMDPGPKPPAECCIELAGWARTRREESEVWKRARGPKLRVRVKRSSPEGMKDARSARAVLAPPLPGQLLISALCRNAKDTERIAAKAITTSR</sequence>
<name>A0AAV7T7S0_PLEWA</name>
<gene>
    <name evidence="1" type="ORF">NDU88_004424</name>
</gene>
<evidence type="ECO:0000313" key="2">
    <source>
        <dbReference type="Proteomes" id="UP001066276"/>
    </source>
</evidence>
<dbReference type="EMBL" id="JANPWB010000007">
    <property type="protein sequence ID" value="KAJ1172579.1"/>
    <property type="molecule type" value="Genomic_DNA"/>
</dbReference>
<accession>A0AAV7T7S0</accession>